<dbReference type="InterPro" id="IPR036960">
    <property type="entry name" value="T-box_sf"/>
</dbReference>
<dbReference type="PANTHER" id="PTHR11267:SF204">
    <property type="entry name" value="SPADETAIL"/>
    <property type="match status" value="1"/>
</dbReference>
<evidence type="ECO:0000256" key="5">
    <source>
        <dbReference type="ARBA" id="ARBA00023163"/>
    </source>
</evidence>
<evidence type="ECO:0000256" key="6">
    <source>
        <dbReference type="ARBA" id="ARBA00023242"/>
    </source>
</evidence>
<dbReference type="InterPro" id="IPR018186">
    <property type="entry name" value="TF_T-box_CS"/>
</dbReference>
<keyword evidence="3" id="KW-0805">Transcription regulation</keyword>
<dbReference type="OrthoDB" id="7442607at2759"/>
<dbReference type="FunFam" id="2.60.40.820:FF:000010">
    <property type="entry name" value="T-box transcription factor TBX6"/>
    <property type="match status" value="1"/>
</dbReference>
<keyword evidence="6 7" id="KW-0539">Nucleus</keyword>
<dbReference type="GO" id="GO:0001708">
    <property type="term" value="P:cell fate specification"/>
    <property type="evidence" value="ECO:0007669"/>
    <property type="project" value="TreeGrafter"/>
</dbReference>
<dbReference type="AlphaFoldDB" id="A0A0L0BR10"/>
<feature type="region of interest" description="Disordered" evidence="8">
    <location>
        <begin position="234"/>
        <end position="286"/>
    </location>
</feature>
<evidence type="ECO:0000256" key="1">
    <source>
        <dbReference type="ARBA" id="ARBA00004123"/>
    </source>
</evidence>
<evidence type="ECO:0000256" key="3">
    <source>
        <dbReference type="ARBA" id="ARBA00023015"/>
    </source>
</evidence>
<dbReference type="InterPro" id="IPR008967">
    <property type="entry name" value="p53-like_TF_DNA-bd_sf"/>
</dbReference>
<organism evidence="10 11">
    <name type="scientific">Lucilia cuprina</name>
    <name type="common">Green bottle fly</name>
    <name type="synonym">Australian sheep blowfly</name>
    <dbReference type="NCBI Taxonomy" id="7375"/>
    <lineage>
        <taxon>Eukaryota</taxon>
        <taxon>Metazoa</taxon>
        <taxon>Ecdysozoa</taxon>
        <taxon>Arthropoda</taxon>
        <taxon>Hexapoda</taxon>
        <taxon>Insecta</taxon>
        <taxon>Pterygota</taxon>
        <taxon>Neoptera</taxon>
        <taxon>Endopterygota</taxon>
        <taxon>Diptera</taxon>
        <taxon>Brachycera</taxon>
        <taxon>Muscomorpha</taxon>
        <taxon>Oestroidea</taxon>
        <taxon>Calliphoridae</taxon>
        <taxon>Luciliinae</taxon>
        <taxon>Lucilia</taxon>
    </lineage>
</organism>
<dbReference type="PROSITE" id="PS01283">
    <property type="entry name" value="TBOX_1"/>
    <property type="match status" value="1"/>
</dbReference>
<dbReference type="GO" id="GO:0000785">
    <property type="term" value="C:chromatin"/>
    <property type="evidence" value="ECO:0007669"/>
    <property type="project" value="TreeGrafter"/>
</dbReference>
<feature type="compositionally biased region" description="Low complexity" evidence="8">
    <location>
        <begin position="252"/>
        <end position="266"/>
    </location>
</feature>
<dbReference type="PRINTS" id="PR00937">
    <property type="entry name" value="TBOX"/>
</dbReference>
<comment type="caution">
    <text evidence="7">Lacks conserved residue(s) required for the propagation of feature annotation.</text>
</comment>
<evidence type="ECO:0000313" key="11">
    <source>
        <dbReference type="Proteomes" id="UP000037069"/>
    </source>
</evidence>
<dbReference type="PRINTS" id="PR00938">
    <property type="entry name" value="BRACHYURY"/>
</dbReference>
<feature type="compositionally biased region" description="Low complexity" evidence="8">
    <location>
        <begin position="388"/>
        <end position="412"/>
    </location>
</feature>
<accession>A0A0L0BR10</accession>
<dbReference type="EMBL" id="JRES01001499">
    <property type="protein sequence ID" value="KNC22418.1"/>
    <property type="molecule type" value="Genomic_DNA"/>
</dbReference>
<dbReference type="GO" id="GO:0045893">
    <property type="term" value="P:positive regulation of DNA-templated transcription"/>
    <property type="evidence" value="ECO:0007669"/>
    <property type="project" value="InterPro"/>
</dbReference>
<gene>
    <name evidence="10" type="ORF">FF38_08849</name>
</gene>
<dbReference type="InterPro" id="IPR001699">
    <property type="entry name" value="TF_T-box"/>
</dbReference>
<feature type="compositionally biased region" description="Low complexity" evidence="8">
    <location>
        <begin position="273"/>
        <end position="282"/>
    </location>
</feature>
<sequence>MITMNELVDLRMQQQIAHEILYRQQIMQRIPDPFAAMMPAMHHMPPQMLIPSHPPLPGVEAKLENNDLWQQFHKIGTEMIITKSGRRMFPSMRVSLKGLEEESQYCVLIEMVPIGDCRYKFSGSQWVPAGGAEPQSPQRMYLHPDSPATGSHWQAQPILFNKVKLTNNTLDNNGHIVLASMHKYQPRIHVIRTNDLAQIPWAPQQAFVFPETEFVAVTAYQNDRITKLKIDNNPFAKGFRESGQSKCKRKMSLSPSPSEENQNNSSHCDDDQSSVASSQDSPQAKRLCVRDDPLPYMDLNNVMRYALQPNMNDMISPAFFPQLAQQAMPMFMPSMPSYMEPLAAQRLPYHQPSSDYDYISGNEETSSQISSSHEEQNPELFVDVVSTSSEESQQSAALLPSNTSPSNSPRLSVCEPPAKRSSFSISSILGSNTRSAVSV</sequence>
<dbReference type="PANTHER" id="PTHR11267">
    <property type="entry name" value="T-BOX PROTEIN-RELATED"/>
    <property type="match status" value="1"/>
</dbReference>
<keyword evidence="4 7" id="KW-0238">DNA-binding</keyword>
<proteinExistence type="predicted"/>
<dbReference type="Proteomes" id="UP000037069">
    <property type="component" value="Unassembled WGS sequence"/>
</dbReference>
<dbReference type="CDD" id="cd20681">
    <property type="entry name" value="T-box_Drosocross-like"/>
    <property type="match status" value="1"/>
</dbReference>
<keyword evidence="2" id="KW-0217">Developmental protein</keyword>
<feature type="compositionally biased region" description="Polar residues" evidence="8">
    <location>
        <begin position="362"/>
        <end position="371"/>
    </location>
</feature>
<dbReference type="GO" id="GO:0005634">
    <property type="term" value="C:nucleus"/>
    <property type="evidence" value="ECO:0007669"/>
    <property type="project" value="UniProtKB-SubCell"/>
</dbReference>
<evidence type="ECO:0000256" key="2">
    <source>
        <dbReference type="ARBA" id="ARBA00022473"/>
    </source>
</evidence>
<comment type="subcellular location">
    <subcellularLocation>
        <location evidence="1 7">Nucleus</location>
    </subcellularLocation>
</comment>
<evidence type="ECO:0000256" key="4">
    <source>
        <dbReference type="ARBA" id="ARBA00023125"/>
    </source>
</evidence>
<evidence type="ECO:0000256" key="7">
    <source>
        <dbReference type="PROSITE-ProRule" id="PRU00201"/>
    </source>
</evidence>
<name>A0A0L0BR10_LUCCU</name>
<reference evidence="10 11" key="1">
    <citation type="journal article" date="2015" name="Nat. Commun.">
        <title>Lucilia cuprina genome unlocks parasitic fly biology to underpin future interventions.</title>
        <authorList>
            <person name="Anstead C.A."/>
            <person name="Korhonen P.K."/>
            <person name="Young N.D."/>
            <person name="Hall R.S."/>
            <person name="Jex A.R."/>
            <person name="Murali S.C."/>
            <person name="Hughes D.S."/>
            <person name="Lee S.F."/>
            <person name="Perry T."/>
            <person name="Stroehlein A.J."/>
            <person name="Ansell B.R."/>
            <person name="Breugelmans B."/>
            <person name="Hofmann A."/>
            <person name="Qu J."/>
            <person name="Dugan S."/>
            <person name="Lee S.L."/>
            <person name="Chao H."/>
            <person name="Dinh H."/>
            <person name="Han Y."/>
            <person name="Doddapaneni H.V."/>
            <person name="Worley K.C."/>
            <person name="Muzny D.M."/>
            <person name="Ioannidis P."/>
            <person name="Waterhouse R.M."/>
            <person name="Zdobnov E.M."/>
            <person name="James P.J."/>
            <person name="Bagnall N.H."/>
            <person name="Kotze A.C."/>
            <person name="Gibbs R.A."/>
            <person name="Richards S."/>
            <person name="Batterham P."/>
            <person name="Gasser R.B."/>
        </authorList>
    </citation>
    <scope>NUCLEOTIDE SEQUENCE [LARGE SCALE GENOMIC DNA]</scope>
    <source>
        <strain evidence="10 11">LS</strain>
        <tissue evidence="10">Full body</tissue>
    </source>
</reference>
<keyword evidence="5" id="KW-0804">Transcription</keyword>
<dbReference type="Pfam" id="PF00907">
    <property type="entry name" value="T-box"/>
    <property type="match status" value="1"/>
</dbReference>
<keyword evidence="11" id="KW-1185">Reference proteome</keyword>
<comment type="caution">
    <text evidence="10">The sequence shown here is derived from an EMBL/GenBank/DDBJ whole genome shotgun (WGS) entry which is preliminary data.</text>
</comment>
<evidence type="ECO:0000256" key="8">
    <source>
        <dbReference type="SAM" id="MobiDB-lite"/>
    </source>
</evidence>
<dbReference type="OMA" id="ELMDMRM"/>
<evidence type="ECO:0000313" key="10">
    <source>
        <dbReference type="EMBL" id="KNC22418.1"/>
    </source>
</evidence>
<feature type="domain" description="T-box" evidence="9">
    <location>
        <begin position="63"/>
        <end position="241"/>
    </location>
</feature>
<dbReference type="SMART" id="SM00425">
    <property type="entry name" value="TBOX"/>
    <property type="match status" value="1"/>
</dbReference>
<feature type="region of interest" description="Disordered" evidence="8">
    <location>
        <begin position="353"/>
        <end position="419"/>
    </location>
</feature>
<dbReference type="GO" id="GO:0000978">
    <property type="term" value="F:RNA polymerase II cis-regulatory region sequence-specific DNA binding"/>
    <property type="evidence" value="ECO:0007669"/>
    <property type="project" value="InterPro"/>
</dbReference>
<dbReference type="PROSITE" id="PS50252">
    <property type="entry name" value="TBOX_3"/>
    <property type="match status" value="1"/>
</dbReference>
<evidence type="ECO:0000259" key="9">
    <source>
        <dbReference type="PROSITE" id="PS50252"/>
    </source>
</evidence>
<dbReference type="InterPro" id="IPR046360">
    <property type="entry name" value="T-box_DNA-bd"/>
</dbReference>
<dbReference type="SUPFAM" id="SSF49417">
    <property type="entry name" value="p53-like transcription factors"/>
    <property type="match status" value="1"/>
</dbReference>
<dbReference type="Gene3D" id="2.60.40.820">
    <property type="entry name" value="Transcription factor, T-box"/>
    <property type="match status" value="1"/>
</dbReference>
<dbReference type="GO" id="GO:0000981">
    <property type="term" value="F:DNA-binding transcription factor activity, RNA polymerase II-specific"/>
    <property type="evidence" value="ECO:0007669"/>
    <property type="project" value="TreeGrafter"/>
</dbReference>
<protein>
    <recommendedName>
        <fullName evidence="9">T-box domain-containing protein</fullName>
    </recommendedName>
</protein>
<dbReference type="InterPro" id="IPR002070">
    <property type="entry name" value="TF_Brachyury"/>
</dbReference>